<dbReference type="PANTHER" id="PTHR48051:SF54">
    <property type="entry name" value="LEUCINE-RICH REPEAT-CONTAINING PROTEIN"/>
    <property type="match status" value="1"/>
</dbReference>
<protein>
    <submittedName>
        <fullName evidence="4">Jg6177 protein</fullName>
    </submittedName>
</protein>
<dbReference type="SMART" id="SM00369">
    <property type="entry name" value="LRR_TYP"/>
    <property type="match status" value="2"/>
</dbReference>
<dbReference type="Gene3D" id="3.80.10.10">
    <property type="entry name" value="Ribonuclease Inhibitor"/>
    <property type="match status" value="1"/>
</dbReference>
<dbReference type="AlphaFoldDB" id="A0A8S4QZ06"/>
<organism evidence="4 5">
    <name type="scientific">Pararge aegeria aegeria</name>
    <dbReference type="NCBI Taxonomy" id="348720"/>
    <lineage>
        <taxon>Eukaryota</taxon>
        <taxon>Metazoa</taxon>
        <taxon>Ecdysozoa</taxon>
        <taxon>Arthropoda</taxon>
        <taxon>Hexapoda</taxon>
        <taxon>Insecta</taxon>
        <taxon>Pterygota</taxon>
        <taxon>Neoptera</taxon>
        <taxon>Endopterygota</taxon>
        <taxon>Lepidoptera</taxon>
        <taxon>Glossata</taxon>
        <taxon>Ditrysia</taxon>
        <taxon>Papilionoidea</taxon>
        <taxon>Nymphalidae</taxon>
        <taxon>Satyrinae</taxon>
        <taxon>Satyrini</taxon>
        <taxon>Parargina</taxon>
        <taxon>Pararge</taxon>
    </lineage>
</organism>
<dbReference type="SUPFAM" id="SSF52075">
    <property type="entry name" value="Outer arm dynein light chain 1"/>
    <property type="match status" value="1"/>
</dbReference>
<dbReference type="InterPro" id="IPR001611">
    <property type="entry name" value="Leu-rich_rpt"/>
</dbReference>
<dbReference type="InterPro" id="IPR003591">
    <property type="entry name" value="Leu-rich_rpt_typical-subtyp"/>
</dbReference>
<evidence type="ECO:0000313" key="4">
    <source>
        <dbReference type="EMBL" id="CAH2227655.1"/>
    </source>
</evidence>
<feature type="region of interest" description="Disordered" evidence="3">
    <location>
        <begin position="113"/>
        <end position="153"/>
    </location>
</feature>
<keyword evidence="5" id="KW-1185">Reference proteome</keyword>
<dbReference type="Proteomes" id="UP000838756">
    <property type="component" value="Unassembled WGS sequence"/>
</dbReference>
<evidence type="ECO:0000256" key="3">
    <source>
        <dbReference type="SAM" id="MobiDB-lite"/>
    </source>
</evidence>
<proteinExistence type="predicted"/>
<feature type="region of interest" description="Disordered" evidence="3">
    <location>
        <begin position="21"/>
        <end position="50"/>
    </location>
</feature>
<name>A0A8S4QZ06_9NEOP</name>
<dbReference type="SMART" id="SM00364">
    <property type="entry name" value="LRR_BAC"/>
    <property type="match status" value="3"/>
</dbReference>
<dbReference type="OrthoDB" id="10252328at2759"/>
<evidence type="ECO:0000256" key="1">
    <source>
        <dbReference type="ARBA" id="ARBA00022614"/>
    </source>
</evidence>
<accession>A0A8S4QZ06</accession>
<feature type="compositionally biased region" description="Low complexity" evidence="3">
    <location>
        <begin position="130"/>
        <end position="147"/>
    </location>
</feature>
<dbReference type="GO" id="GO:0005737">
    <property type="term" value="C:cytoplasm"/>
    <property type="evidence" value="ECO:0007669"/>
    <property type="project" value="TreeGrafter"/>
</dbReference>
<evidence type="ECO:0000256" key="2">
    <source>
        <dbReference type="ARBA" id="ARBA00022737"/>
    </source>
</evidence>
<sequence>MCIVIERIAAESPSKERFKLERLPTAEDPFEEEVENRRSKSKKHSKKKTDVYTAPVLQEVYLQDNRLEELPPELFSLPSLTSLDVSNNKLRTLPHQMWRAPALRDLNAALNHLRELPTGDEGMTESQLASSPSESSPNASPSITSPPFSFDQS</sequence>
<keyword evidence="1" id="KW-0433">Leucine-rich repeat</keyword>
<dbReference type="InterPro" id="IPR032675">
    <property type="entry name" value="LRR_dom_sf"/>
</dbReference>
<reference evidence="4" key="1">
    <citation type="submission" date="2022-03" db="EMBL/GenBank/DDBJ databases">
        <authorList>
            <person name="Lindestad O."/>
        </authorList>
    </citation>
    <scope>NUCLEOTIDE SEQUENCE</scope>
</reference>
<comment type="caution">
    <text evidence="4">The sequence shown here is derived from an EMBL/GenBank/DDBJ whole genome shotgun (WGS) entry which is preliminary data.</text>
</comment>
<feature type="non-terminal residue" evidence="4">
    <location>
        <position position="1"/>
    </location>
</feature>
<gene>
    <name evidence="4" type="primary">jg6177</name>
    <name evidence="4" type="ORF">PAEG_LOCUS8031</name>
</gene>
<evidence type="ECO:0000313" key="5">
    <source>
        <dbReference type="Proteomes" id="UP000838756"/>
    </source>
</evidence>
<keyword evidence="2" id="KW-0677">Repeat</keyword>
<dbReference type="EMBL" id="CAKXAJ010023372">
    <property type="protein sequence ID" value="CAH2227655.1"/>
    <property type="molecule type" value="Genomic_DNA"/>
</dbReference>
<dbReference type="PANTHER" id="PTHR48051">
    <property type="match status" value="1"/>
</dbReference>
<dbReference type="Pfam" id="PF13855">
    <property type="entry name" value="LRR_8"/>
    <property type="match status" value="1"/>
</dbReference>
<dbReference type="InterPro" id="IPR050216">
    <property type="entry name" value="LRR_domain-containing"/>
</dbReference>